<dbReference type="PANTHER" id="PTHR40407:SF1">
    <property type="entry name" value="HEPARAN-ALPHA-GLUCOSAMINIDE N-ACETYLTRANSFERASE CATALYTIC DOMAIN-CONTAINING PROTEIN"/>
    <property type="match status" value="1"/>
</dbReference>
<dbReference type="Proteomes" id="UP000634134">
    <property type="component" value="Unassembled WGS sequence"/>
</dbReference>
<accession>A0ABR9WLR8</accession>
<sequence length="387" mass="44284">MKRVDTIDFTRGLVMIIMALDHVRDLMHTTSLTQSPLDFNTTTTGLFLTRWITHLCAPTFVFLSGTSAFISLKNNQDISAGRKFLISRGLWLILLEFTLINFALWADIQFRILVLQVIGAIGAGFIILSLLLKLSSRTIGIIGLIIIFGHNLLDNVTFEENPVLKVIWTFFFRLNIFEVTPNFTFGILYPIIPCLGIMLAGYGCGQIFLLEDGKRRKTLFFIGIGLLAFFTVLRYTNFYGDQSPWSVQKNAVFTFLSFMNVSKYPPSLLYASVTLGISFLFLALADGVKNGFTRFVSIYGKVPLFYFLLHWYLVHSLMFVMVFAQGFTWKDLPFGAFKFGRPETGSGVELPYIYLIWAFVVLSLYPLCVWYSKYKAAHREKKWLRYL</sequence>
<evidence type="ECO:0000313" key="3">
    <source>
        <dbReference type="EMBL" id="MBE9466454.1"/>
    </source>
</evidence>
<feature type="transmembrane region" description="Helical" evidence="1">
    <location>
        <begin position="187"/>
        <end position="210"/>
    </location>
</feature>
<proteinExistence type="predicted"/>
<comment type="caution">
    <text evidence="3">The sequence shown here is derived from an EMBL/GenBank/DDBJ whole genome shotgun (WGS) entry which is preliminary data.</text>
</comment>
<evidence type="ECO:0000259" key="2">
    <source>
        <dbReference type="Pfam" id="PF07786"/>
    </source>
</evidence>
<keyword evidence="1" id="KW-1133">Transmembrane helix</keyword>
<feature type="transmembrane region" description="Helical" evidence="1">
    <location>
        <begin position="84"/>
        <end position="106"/>
    </location>
</feature>
<evidence type="ECO:0000256" key="1">
    <source>
        <dbReference type="SAM" id="Phobius"/>
    </source>
</evidence>
<keyword evidence="1" id="KW-0812">Transmembrane</keyword>
<feature type="transmembrane region" description="Helical" evidence="1">
    <location>
        <begin position="112"/>
        <end position="132"/>
    </location>
</feature>
<name>A0ABR9WLR8_9BACT</name>
<gene>
    <name evidence="3" type="ORF">IEE83_31700</name>
</gene>
<protein>
    <submittedName>
        <fullName evidence="3">DUF1624 domain-containing protein</fullName>
    </submittedName>
</protein>
<dbReference type="EMBL" id="JACYGY010000002">
    <property type="protein sequence ID" value="MBE9466454.1"/>
    <property type="molecule type" value="Genomic_DNA"/>
</dbReference>
<reference evidence="4" key="1">
    <citation type="submission" date="2023-07" db="EMBL/GenBank/DDBJ databases">
        <title>Dyadobacter sp. nov 'subterranea' isolated from contaminted grondwater.</title>
        <authorList>
            <person name="Szabo I."/>
            <person name="Al-Omari J."/>
            <person name="Szerdahelyi S.G."/>
            <person name="Rado J."/>
        </authorList>
    </citation>
    <scope>NUCLEOTIDE SEQUENCE [LARGE SCALE GENOMIC DNA]</scope>
    <source>
        <strain evidence="4">UP-52</strain>
    </source>
</reference>
<feature type="transmembrane region" description="Helical" evidence="1">
    <location>
        <begin position="352"/>
        <end position="372"/>
    </location>
</feature>
<feature type="domain" description="Heparan-alpha-glucosaminide N-acetyltransferase catalytic" evidence="2">
    <location>
        <begin position="3"/>
        <end position="218"/>
    </location>
</feature>
<feature type="transmembrane region" description="Helical" evidence="1">
    <location>
        <begin position="219"/>
        <end position="236"/>
    </location>
</feature>
<organism evidence="3 4">
    <name type="scientific">Dyadobacter subterraneus</name>
    <dbReference type="NCBI Taxonomy" id="2773304"/>
    <lineage>
        <taxon>Bacteria</taxon>
        <taxon>Pseudomonadati</taxon>
        <taxon>Bacteroidota</taxon>
        <taxon>Cytophagia</taxon>
        <taxon>Cytophagales</taxon>
        <taxon>Spirosomataceae</taxon>
        <taxon>Dyadobacter</taxon>
    </lineage>
</organism>
<feature type="transmembrane region" description="Helical" evidence="1">
    <location>
        <begin position="267"/>
        <end position="284"/>
    </location>
</feature>
<dbReference type="InterPro" id="IPR012429">
    <property type="entry name" value="HGSNAT_cat"/>
</dbReference>
<feature type="transmembrane region" description="Helical" evidence="1">
    <location>
        <begin position="139"/>
        <end position="158"/>
    </location>
</feature>
<evidence type="ECO:0000313" key="4">
    <source>
        <dbReference type="Proteomes" id="UP000634134"/>
    </source>
</evidence>
<feature type="transmembrane region" description="Helical" evidence="1">
    <location>
        <begin position="51"/>
        <end position="72"/>
    </location>
</feature>
<dbReference type="Pfam" id="PF07786">
    <property type="entry name" value="HGSNAT_cat"/>
    <property type="match status" value="1"/>
</dbReference>
<keyword evidence="1" id="KW-0472">Membrane</keyword>
<keyword evidence="4" id="KW-1185">Reference proteome</keyword>
<dbReference type="PANTHER" id="PTHR40407">
    <property type="entry name" value="MEMBRANE PROTEIN-LIKE PROTEIN"/>
    <property type="match status" value="1"/>
</dbReference>
<dbReference type="RefSeq" id="WP_194124678.1">
    <property type="nucleotide sequence ID" value="NZ_JACYGY010000002.1"/>
</dbReference>
<feature type="transmembrane region" description="Helical" evidence="1">
    <location>
        <begin position="304"/>
        <end position="324"/>
    </location>
</feature>